<proteinExistence type="inferred from homology"/>
<dbReference type="GO" id="GO:0140662">
    <property type="term" value="F:ATP-dependent protein folding chaperone"/>
    <property type="evidence" value="ECO:0007669"/>
    <property type="project" value="InterPro"/>
</dbReference>
<comment type="subcellular location">
    <subcellularLocation>
        <location evidence="1">Cytoplasm</location>
    </subcellularLocation>
</comment>
<dbReference type="PROSITE" id="PS00995">
    <property type="entry name" value="TCP1_3"/>
    <property type="match status" value="1"/>
</dbReference>
<dbReference type="InterPro" id="IPR053374">
    <property type="entry name" value="TCP-1_chaperonin"/>
</dbReference>
<evidence type="ECO:0000256" key="6">
    <source>
        <dbReference type="ARBA" id="ARBA00022840"/>
    </source>
</evidence>
<comment type="subunit">
    <text evidence="3">Heterooligomeric complex of about 850 to 900 kDa that forms two stacked rings, 12 to 16 nm in diameter.</text>
</comment>
<protein>
    <recommendedName>
        <fullName evidence="12">Chaperonin</fullName>
    </recommendedName>
</protein>
<dbReference type="NCBIfam" id="TIGR02347">
    <property type="entry name" value="chap_CCT_zeta"/>
    <property type="match status" value="1"/>
</dbReference>
<keyword evidence="5 9" id="KW-0547">Nucleotide-binding</keyword>
<dbReference type="Gene3D" id="1.10.560.10">
    <property type="entry name" value="GroEL-like equatorial domain"/>
    <property type="match status" value="1"/>
</dbReference>
<keyword evidence="11" id="KW-1185">Reference proteome</keyword>
<dbReference type="Gene3D" id="3.30.260.10">
    <property type="entry name" value="TCP-1-like chaperonin intermediate domain"/>
    <property type="match status" value="1"/>
</dbReference>
<dbReference type="FunFam" id="3.50.7.10:FF:000004">
    <property type="entry name" value="T-complex protein 1 subunit zeta"/>
    <property type="match status" value="1"/>
</dbReference>
<dbReference type="InterPro" id="IPR002423">
    <property type="entry name" value="Cpn60/GroEL/TCP-1"/>
</dbReference>
<evidence type="ECO:0000256" key="1">
    <source>
        <dbReference type="ARBA" id="ARBA00004496"/>
    </source>
</evidence>
<dbReference type="SUPFAM" id="SSF52029">
    <property type="entry name" value="GroEL apical domain-like"/>
    <property type="match status" value="1"/>
</dbReference>
<dbReference type="NCBIfam" id="NF041083">
    <property type="entry name" value="thermosome_beta"/>
    <property type="match status" value="1"/>
</dbReference>
<dbReference type="FunFam" id="1.10.560.10:FF:000038">
    <property type="entry name" value="Chaperonin containing TCP1 subunit 6B"/>
    <property type="match status" value="1"/>
</dbReference>
<evidence type="ECO:0000313" key="10">
    <source>
        <dbReference type="EMBL" id="CAG9316265.1"/>
    </source>
</evidence>
<dbReference type="SUPFAM" id="SSF54849">
    <property type="entry name" value="GroEL-intermediate domain like"/>
    <property type="match status" value="1"/>
</dbReference>
<evidence type="ECO:0000256" key="8">
    <source>
        <dbReference type="ARBA" id="ARBA00024677"/>
    </source>
</evidence>
<dbReference type="PROSITE" id="PS00750">
    <property type="entry name" value="TCP1_1"/>
    <property type="match status" value="1"/>
</dbReference>
<evidence type="ECO:0000256" key="2">
    <source>
        <dbReference type="ARBA" id="ARBA00008020"/>
    </source>
</evidence>
<dbReference type="SUPFAM" id="SSF48592">
    <property type="entry name" value="GroEL equatorial domain-like"/>
    <property type="match status" value="1"/>
</dbReference>
<dbReference type="GO" id="GO:0005524">
    <property type="term" value="F:ATP binding"/>
    <property type="evidence" value="ECO:0007669"/>
    <property type="project" value="UniProtKB-KW"/>
</dbReference>
<dbReference type="Pfam" id="PF00118">
    <property type="entry name" value="Cpn60_TCP1"/>
    <property type="match status" value="1"/>
</dbReference>
<reference evidence="10" key="1">
    <citation type="submission" date="2021-09" db="EMBL/GenBank/DDBJ databases">
        <authorList>
            <consortium name="AG Swart"/>
            <person name="Singh M."/>
            <person name="Singh A."/>
            <person name="Seah K."/>
            <person name="Emmerich C."/>
        </authorList>
    </citation>
    <scope>NUCLEOTIDE SEQUENCE</scope>
    <source>
        <strain evidence="10">ATCC30299</strain>
    </source>
</reference>
<dbReference type="AlphaFoldDB" id="A0AAU9INA3"/>
<dbReference type="GO" id="GO:0051082">
    <property type="term" value="F:unfolded protein binding"/>
    <property type="evidence" value="ECO:0007669"/>
    <property type="project" value="InterPro"/>
</dbReference>
<dbReference type="PROSITE" id="PS00751">
    <property type="entry name" value="TCP1_2"/>
    <property type="match status" value="1"/>
</dbReference>
<comment type="caution">
    <text evidence="10">The sequence shown here is derived from an EMBL/GenBank/DDBJ whole genome shotgun (WGS) entry which is preliminary data.</text>
</comment>
<evidence type="ECO:0000256" key="3">
    <source>
        <dbReference type="ARBA" id="ARBA00011531"/>
    </source>
</evidence>
<dbReference type="EMBL" id="CAJZBQ010000015">
    <property type="protein sequence ID" value="CAG9316265.1"/>
    <property type="molecule type" value="Genomic_DNA"/>
</dbReference>
<dbReference type="Proteomes" id="UP001162131">
    <property type="component" value="Unassembled WGS sequence"/>
</dbReference>
<dbReference type="GO" id="GO:0005737">
    <property type="term" value="C:cytoplasm"/>
    <property type="evidence" value="ECO:0007669"/>
    <property type="project" value="UniProtKB-SubCell"/>
</dbReference>
<evidence type="ECO:0000256" key="4">
    <source>
        <dbReference type="ARBA" id="ARBA00022490"/>
    </source>
</evidence>
<dbReference type="Gene3D" id="3.50.7.10">
    <property type="entry name" value="GroEL"/>
    <property type="match status" value="1"/>
</dbReference>
<name>A0AAU9INA3_9CILI</name>
<dbReference type="InterPro" id="IPR012722">
    <property type="entry name" value="Chap_CCT_zeta"/>
</dbReference>
<dbReference type="PRINTS" id="PR00304">
    <property type="entry name" value="TCOMPLEXTCP1"/>
</dbReference>
<evidence type="ECO:0000256" key="5">
    <source>
        <dbReference type="ARBA" id="ARBA00022741"/>
    </source>
</evidence>
<keyword evidence="4" id="KW-0963">Cytoplasm</keyword>
<evidence type="ECO:0000256" key="7">
    <source>
        <dbReference type="ARBA" id="ARBA00023186"/>
    </source>
</evidence>
<comment type="function">
    <text evidence="8">Molecular chaperone; assists the folding of proteins upon ATP hydrolysis. Known to play a role, in vitro, in the folding of actin and tubulin.</text>
</comment>
<dbReference type="InterPro" id="IPR017998">
    <property type="entry name" value="Chaperone_TCP-1"/>
</dbReference>
<dbReference type="GO" id="GO:0016887">
    <property type="term" value="F:ATP hydrolysis activity"/>
    <property type="evidence" value="ECO:0007669"/>
    <property type="project" value="InterPro"/>
</dbReference>
<dbReference type="InterPro" id="IPR027409">
    <property type="entry name" value="GroEL-like_apical_dom_sf"/>
</dbReference>
<accession>A0AAU9INA3</accession>
<dbReference type="FunFam" id="1.10.560.10:FF:000058">
    <property type="entry name" value="T-complex protein 1 subunit zeta"/>
    <property type="match status" value="1"/>
</dbReference>
<sequence>MASLQYVNSKAEILRKAQALNLNISASKGLQEVLRSNLGPKGTIKMLVGGAGQIKLTKDGNVLLKEMQIQHPTAAMIARAATAQDEIVGDGTTSNVLFIGELMRQAERFIGEGVHPRVIVDGFDQARTFALQCLDEIKEEVEIDRELLISAARTSLNTKLHPVLAAQLTEIVTDAVLAIRRDNKIDLHMIEIMHMPHKMATETKLIRGLVLDHGARHPDMPTRLKNCYILCCNINLEYEKTEVNSQFFYSNAEQREKLQASERVLIDEKVEKILDLKRRLCHENDKNFVVINQKGIDPVSLDMFAKEGVIALRRAKRRNMERIPLACGGNAINAVEDLNEADLGWAGLVYEHQIGDEKYTFLDEVPNTFSCTVLIKGQNEHTINQIKDAVRDGLRAVANTIQDKCIVPGAGAFEIATSVKLKAHLKNIEGKSRLGAEAFAEALLIIPRVLAENSGLDSQETLLKLVSEYERNGTIVGLDVTTGNPISPKAEGIIDNYCVKRHFLQLAPVLAQQLLLVDEVMRAGKQMGGGQ</sequence>
<organism evidence="10 11">
    <name type="scientific">Blepharisma stoltei</name>
    <dbReference type="NCBI Taxonomy" id="1481888"/>
    <lineage>
        <taxon>Eukaryota</taxon>
        <taxon>Sar</taxon>
        <taxon>Alveolata</taxon>
        <taxon>Ciliophora</taxon>
        <taxon>Postciliodesmatophora</taxon>
        <taxon>Heterotrichea</taxon>
        <taxon>Heterotrichida</taxon>
        <taxon>Blepharismidae</taxon>
        <taxon>Blepharisma</taxon>
    </lineage>
</organism>
<dbReference type="InterPro" id="IPR002194">
    <property type="entry name" value="Chaperonin_TCP-1_CS"/>
</dbReference>
<dbReference type="CDD" id="cd03342">
    <property type="entry name" value="TCP1_zeta"/>
    <property type="match status" value="1"/>
</dbReference>
<gene>
    <name evidence="10" type="ORF">BSTOLATCC_MIC15700</name>
</gene>
<dbReference type="FunFam" id="3.30.260.10:FF:000017">
    <property type="entry name" value="T-complex protein 1 subunit zeta"/>
    <property type="match status" value="1"/>
</dbReference>
<evidence type="ECO:0000256" key="9">
    <source>
        <dbReference type="RuleBase" id="RU004187"/>
    </source>
</evidence>
<keyword evidence="6 9" id="KW-0067">ATP-binding</keyword>
<dbReference type="InterPro" id="IPR027413">
    <property type="entry name" value="GROEL-like_equatorial_sf"/>
</dbReference>
<keyword evidence="7 9" id="KW-0143">Chaperone</keyword>
<evidence type="ECO:0008006" key="12">
    <source>
        <dbReference type="Google" id="ProtNLM"/>
    </source>
</evidence>
<dbReference type="PANTHER" id="PTHR11353">
    <property type="entry name" value="CHAPERONIN"/>
    <property type="match status" value="1"/>
</dbReference>
<dbReference type="InterPro" id="IPR027410">
    <property type="entry name" value="TCP-1-like_intermed_sf"/>
</dbReference>
<comment type="similarity">
    <text evidence="2 9">Belongs to the TCP-1 chaperonin family.</text>
</comment>
<evidence type="ECO:0000313" key="11">
    <source>
        <dbReference type="Proteomes" id="UP001162131"/>
    </source>
</evidence>